<proteinExistence type="predicted"/>
<feature type="domain" description="Zn(2)-C6 fungal-type" evidence="6">
    <location>
        <begin position="20"/>
        <end position="50"/>
    </location>
</feature>
<dbReference type="CDD" id="cd00067">
    <property type="entry name" value="GAL4"/>
    <property type="match status" value="1"/>
</dbReference>
<comment type="caution">
    <text evidence="7">The sequence shown here is derived from an EMBL/GenBank/DDBJ whole genome shotgun (WGS) entry which is preliminary data.</text>
</comment>
<dbReference type="Pfam" id="PF00172">
    <property type="entry name" value="Zn_clus"/>
    <property type="match status" value="1"/>
</dbReference>
<dbReference type="PROSITE" id="PS00463">
    <property type="entry name" value="ZN2_CY6_FUNGAL_1"/>
    <property type="match status" value="1"/>
</dbReference>
<gene>
    <name evidence="7" type="ORF">BKA55DRAFT_583604</name>
</gene>
<dbReference type="PANTHER" id="PTHR47338:SF7">
    <property type="entry name" value="ZN(II)2CYS6 TRANSCRIPTION FACTOR (EUROFUNG)"/>
    <property type="match status" value="1"/>
</dbReference>
<name>A0A9P9FZ88_FUSRE</name>
<dbReference type="SUPFAM" id="SSF57701">
    <property type="entry name" value="Zn2/Cys6 DNA-binding domain"/>
    <property type="match status" value="1"/>
</dbReference>
<dbReference type="AlphaFoldDB" id="A0A9P9FZ88"/>
<dbReference type="GO" id="GO:0008270">
    <property type="term" value="F:zinc ion binding"/>
    <property type="evidence" value="ECO:0007669"/>
    <property type="project" value="InterPro"/>
</dbReference>
<dbReference type="Gene3D" id="4.10.240.10">
    <property type="entry name" value="Zn(2)-C6 fungal-type DNA-binding domain"/>
    <property type="match status" value="1"/>
</dbReference>
<dbReference type="GO" id="GO:0003677">
    <property type="term" value="F:DNA binding"/>
    <property type="evidence" value="ECO:0007669"/>
    <property type="project" value="InterPro"/>
</dbReference>
<dbReference type="CDD" id="cd12148">
    <property type="entry name" value="fungal_TF_MHR"/>
    <property type="match status" value="1"/>
</dbReference>
<keyword evidence="3" id="KW-0805">Transcription regulation</keyword>
<comment type="subcellular location">
    <subcellularLocation>
        <location evidence="1">Nucleus</location>
    </subcellularLocation>
</comment>
<dbReference type="EMBL" id="JAGMUX010000023">
    <property type="protein sequence ID" value="KAH7230209.1"/>
    <property type="molecule type" value="Genomic_DNA"/>
</dbReference>
<dbReference type="GO" id="GO:0005634">
    <property type="term" value="C:nucleus"/>
    <property type="evidence" value="ECO:0007669"/>
    <property type="project" value="UniProtKB-SubCell"/>
</dbReference>
<evidence type="ECO:0000256" key="4">
    <source>
        <dbReference type="ARBA" id="ARBA00023163"/>
    </source>
</evidence>
<dbReference type="GO" id="GO:0006351">
    <property type="term" value="P:DNA-templated transcription"/>
    <property type="evidence" value="ECO:0007669"/>
    <property type="project" value="InterPro"/>
</dbReference>
<dbReference type="OrthoDB" id="2309723at2759"/>
<accession>A0A9P9FZ88</accession>
<dbReference type="PROSITE" id="PS50048">
    <property type="entry name" value="ZN2_CY6_FUNGAL_2"/>
    <property type="match status" value="1"/>
</dbReference>
<dbReference type="PANTHER" id="PTHR47338">
    <property type="entry name" value="ZN(II)2CYS6 TRANSCRIPTION FACTOR (EUROFUNG)-RELATED"/>
    <property type="match status" value="1"/>
</dbReference>
<dbReference type="InterPro" id="IPR050815">
    <property type="entry name" value="TF_fung"/>
</dbReference>
<dbReference type="SMART" id="SM00066">
    <property type="entry name" value="GAL4"/>
    <property type="match status" value="1"/>
</dbReference>
<dbReference type="GeneID" id="70224183"/>
<dbReference type="InterPro" id="IPR036864">
    <property type="entry name" value="Zn2-C6_fun-type_DNA-bd_sf"/>
</dbReference>
<keyword evidence="8" id="KW-1185">Reference proteome</keyword>
<organism evidence="7 8">
    <name type="scientific">Fusarium redolens</name>
    <dbReference type="NCBI Taxonomy" id="48865"/>
    <lineage>
        <taxon>Eukaryota</taxon>
        <taxon>Fungi</taxon>
        <taxon>Dikarya</taxon>
        <taxon>Ascomycota</taxon>
        <taxon>Pezizomycotina</taxon>
        <taxon>Sordariomycetes</taxon>
        <taxon>Hypocreomycetidae</taxon>
        <taxon>Hypocreales</taxon>
        <taxon>Nectriaceae</taxon>
        <taxon>Fusarium</taxon>
        <taxon>Fusarium redolens species complex</taxon>
    </lineage>
</organism>
<dbReference type="Pfam" id="PF04082">
    <property type="entry name" value="Fungal_trans"/>
    <property type="match status" value="1"/>
</dbReference>
<evidence type="ECO:0000313" key="8">
    <source>
        <dbReference type="Proteomes" id="UP000720189"/>
    </source>
</evidence>
<reference evidence="7" key="1">
    <citation type="journal article" date="2021" name="Nat. Commun.">
        <title>Genetic determinants of endophytism in the Arabidopsis root mycobiome.</title>
        <authorList>
            <person name="Mesny F."/>
            <person name="Miyauchi S."/>
            <person name="Thiergart T."/>
            <person name="Pickel B."/>
            <person name="Atanasova L."/>
            <person name="Karlsson M."/>
            <person name="Huettel B."/>
            <person name="Barry K.W."/>
            <person name="Haridas S."/>
            <person name="Chen C."/>
            <person name="Bauer D."/>
            <person name="Andreopoulos W."/>
            <person name="Pangilinan J."/>
            <person name="LaButti K."/>
            <person name="Riley R."/>
            <person name="Lipzen A."/>
            <person name="Clum A."/>
            <person name="Drula E."/>
            <person name="Henrissat B."/>
            <person name="Kohler A."/>
            <person name="Grigoriev I.V."/>
            <person name="Martin F.M."/>
            <person name="Hacquard S."/>
        </authorList>
    </citation>
    <scope>NUCLEOTIDE SEQUENCE</scope>
    <source>
        <strain evidence="7">MPI-CAGE-AT-0023</strain>
    </source>
</reference>
<dbReference type="InterPro" id="IPR007219">
    <property type="entry name" value="XnlR_reg_dom"/>
</dbReference>
<evidence type="ECO:0000256" key="3">
    <source>
        <dbReference type="ARBA" id="ARBA00023015"/>
    </source>
</evidence>
<evidence type="ECO:0000313" key="7">
    <source>
        <dbReference type="EMBL" id="KAH7230209.1"/>
    </source>
</evidence>
<evidence type="ECO:0000259" key="6">
    <source>
        <dbReference type="PROSITE" id="PS50048"/>
    </source>
</evidence>
<sequence>MRGFHRLEPSDRSAGRPRTACVQCSALKVRCTGERPSCFRCSRLRRSCTWTGAQHNCSSRQDSVAPARTVSTSTEHGCKYVGVHYGLFLDLVDLYFSNVYNASLLLHRQSFNQSLSQGAVTKHVALSVYALGSCFHNDNDQYYTVVGAGSAHEWAEEAGRLALSQVEFPTEDNLVTFLNLTLFWYSQGQWQRMMVFEANAQCTSRLLGLGKNPLAQANTIEAELSRRRLWACFLINQFIDRTASNKMEILEFKDVPLPCDEQDFRIGAIPEHHATWNHQHVTTSIFAELIKISSLWASVYLLARDDGLEIDQKLLTIQKLDSELRTWQHALIKDFEIDWSHTPALSAINFSQRVLIHITYHQTTCVLHSSIVPLLSLSSAAGEFRYSQAISAQTALFHARKISSLCLQADFWDPSQAPGFVGYAAYSSCAIQIPFLWCRKSGVRESTMANIKANLNVMRTIGKRWKLVAELLRYMPVLYHYHKSMAYSLADEPGSLDAMDLNRCRGSTNRARMSIIGYNAIIWNNDSIRNQVEIDNLGLGTYEENSGYRAESTDTPDLTHASDLMPSTDPFLSHFGSVDPELEGLTSHRIADAVVEALQTCEGFGHLVPMDDLSLWGACLNSPGKMFEDCLEEYK</sequence>
<dbReference type="InterPro" id="IPR001138">
    <property type="entry name" value="Zn2Cys6_DnaBD"/>
</dbReference>
<keyword evidence="2" id="KW-0479">Metal-binding</keyword>
<evidence type="ECO:0000256" key="1">
    <source>
        <dbReference type="ARBA" id="ARBA00004123"/>
    </source>
</evidence>
<dbReference type="RefSeq" id="XP_046043020.1">
    <property type="nucleotide sequence ID" value="XM_046194229.1"/>
</dbReference>
<protein>
    <recommendedName>
        <fullName evidence="6">Zn(2)-C6 fungal-type domain-containing protein</fullName>
    </recommendedName>
</protein>
<evidence type="ECO:0000256" key="2">
    <source>
        <dbReference type="ARBA" id="ARBA00022723"/>
    </source>
</evidence>
<dbReference type="Proteomes" id="UP000720189">
    <property type="component" value="Unassembled WGS sequence"/>
</dbReference>
<keyword evidence="4" id="KW-0804">Transcription</keyword>
<keyword evidence="5" id="KW-0539">Nucleus</keyword>
<dbReference type="GO" id="GO:0000981">
    <property type="term" value="F:DNA-binding transcription factor activity, RNA polymerase II-specific"/>
    <property type="evidence" value="ECO:0007669"/>
    <property type="project" value="InterPro"/>
</dbReference>
<evidence type="ECO:0000256" key="5">
    <source>
        <dbReference type="ARBA" id="ARBA00023242"/>
    </source>
</evidence>